<dbReference type="InterPro" id="IPR053710">
    <property type="entry name" value="Arylamine_NAT_domain_sf"/>
</dbReference>
<dbReference type="SUPFAM" id="SSF54001">
    <property type="entry name" value="Cysteine proteinases"/>
    <property type="match status" value="1"/>
</dbReference>
<dbReference type="PANTHER" id="PTHR11786:SF0">
    <property type="entry name" value="ARYLAMINE N-ACETYLTRANSFERASE 4-RELATED"/>
    <property type="match status" value="1"/>
</dbReference>
<dbReference type="Pfam" id="PF00797">
    <property type="entry name" value="Acetyltransf_2"/>
    <property type="match status" value="1"/>
</dbReference>
<comment type="caution">
    <text evidence="3">The sequence shown here is derived from an EMBL/GenBank/DDBJ whole genome shotgun (WGS) entry which is preliminary data.</text>
</comment>
<protein>
    <submittedName>
        <fullName evidence="3">Arylamine N-acetyltransferase</fullName>
    </submittedName>
</protein>
<keyword evidence="4" id="KW-1185">Reference proteome</keyword>
<comment type="similarity">
    <text evidence="1 2">Belongs to the arylamine N-acetyltransferase family.</text>
</comment>
<dbReference type="Proteomes" id="UP000019485">
    <property type="component" value="Unassembled WGS sequence"/>
</dbReference>
<reference evidence="3 4" key="1">
    <citation type="submission" date="2013-08" db="EMBL/GenBank/DDBJ databases">
        <authorList>
            <consortium name="DOE Joint Genome Institute"/>
            <person name="Eisen J."/>
            <person name="Huntemann M."/>
            <person name="Han J."/>
            <person name="Chen A."/>
            <person name="Kyrpides N."/>
            <person name="Mavromatis K."/>
            <person name="Markowitz V."/>
            <person name="Palaniappan K."/>
            <person name="Ivanova N."/>
            <person name="Schaumberg A."/>
            <person name="Pati A."/>
            <person name="Liolios K."/>
            <person name="Nordberg H.P."/>
            <person name="Cantor M.N."/>
            <person name="Hua S.X."/>
            <person name="Woyke T."/>
        </authorList>
    </citation>
    <scope>NUCLEOTIDE SEQUENCE [LARGE SCALE GENOMIC DNA]</scope>
    <source>
        <strain evidence="3 4">DSM 44927</strain>
    </source>
</reference>
<dbReference type="GO" id="GO:0016407">
    <property type="term" value="F:acetyltransferase activity"/>
    <property type="evidence" value="ECO:0007669"/>
    <property type="project" value="InterPro"/>
</dbReference>
<dbReference type="OrthoDB" id="7181050at2"/>
<evidence type="ECO:0000256" key="2">
    <source>
        <dbReference type="RuleBase" id="RU003452"/>
    </source>
</evidence>
<dbReference type="Gene3D" id="3.30.2140.20">
    <property type="match status" value="1"/>
</dbReference>
<dbReference type="PATRIC" id="fig|479430.3.peg.56"/>
<dbReference type="InterPro" id="IPR001447">
    <property type="entry name" value="Arylamine_N-AcTrfase"/>
</dbReference>
<sequence>MNEVSVTAHLERIGLPHPDRPDLDYLRRLHSRHLHAVPFENLSIHLGEDVPLNEDALFDKIVTRRRGGYCYELNGLLAALLRALGYQVSLLAVRVHGDNGFSPPFDHLALRVDLDEPWLVDVGFGRHSEFPLRLDYRDEQKDPGGVFRIEATPDGDLDVYRDGTPAYRIEQRPRELADFTIAHGFQRFSPTSHFTRSPFCTILTDDGMITLAGRKLITTTQDGVRTEETLEDDAQVLAAYRTHFGLTLARVPDHSQDV</sequence>
<dbReference type="RefSeq" id="WP_034260340.1">
    <property type="nucleotide sequence ID" value="NZ_KI632511.1"/>
</dbReference>
<dbReference type="PANTHER" id="PTHR11786">
    <property type="entry name" value="N-HYDROXYARYLAMINE O-ACETYLTRANSFERASE"/>
    <property type="match status" value="1"/>
</dbReference>
<proteinExistence type="inferred from homology"/>
<evidence type="ECO:0000313" key="4">
    <source>
        <dbReference type="Proteomes" id="UP000019485"/>
    </source>
</evidence>
<keyword evidence="3" id="KW-0808">Transferase</keyword>
<dbReference type="InterPro" id="IPR038765">
    <property type="entry name" value="Papain-like_cys_pep_sf"/>
</dbReference>
<name>W9DZ09_9ACTN</name>
<dbReference type="EMBL" id="AZAN01000001">
    <property type="protein sequence ID" value="ETA71033.1"/>
    <property type="molecule type" value="Genomic_DNA"/>
</dbReference>
<dbReference type="PRINTS" id="PR01543">
    <property type="entry name" value="ANATRNSFRASE"/>
</dbReference>
<organism evidence="3 4">
    <name type="scientific">Actinospica robiniae DSM 44927</name>
    <dbReference type="NCBI Taxonomy" id="479430"/>
    <lineage>
        <taxon>Bacteria</taxon>
        <taxon>Bacillati</taxon>
        <taxon>Actinomycetota</taxon>
        <taxon>Actinomycetes</taxon>
        <taxon>Catenulisporales</taxon>
        <taxon>Actinospicaceae</taxon>
        <taxon>Actinospica</taxon>
    </lineage>
</organism>
<evidence type="ECO:0000313" key="3">
    <source>
        <dbReference type="EMBL" id="ETA71033.1"/>
    </source>
</evidence>
<gene>
    <name evidence="3" type="ORF">ActroDRAFT_0053</name>
</gene>
<accession>W9DZ09</accession>
<dbReference type="AlphaFoldDB" id="W9DZ09"/>
<evidence type="ECO:0000256" key="1">
    <source>
        <dbReference type="ARBA" id="ARBA00006547"/>
    </source>
</evidence>
<dbReference type="HOGENOM" id="CLU_049918_1_0_11"/>